<dbReference type="Proteomes" id="UP000261540">
    <property type="component" value="Unplaced"/>
</dbReference>
<dbReference type="PROSITE" id="PS50132">
    <property type="entry name" value="RGS"/>
    <property type="match status" value="2"/>
</dbReference>
<reference evidence="2" key="1">
    <citation type="submission" date="2025-08" db="UniProtKB">
        <authorList>
            <consortium name="Ensembl"/>
        </authorList>
    </citation>
    <scope>IDENTIFICATION</scope>
</reference>
<dbReference type="Pfam" id="PF00615">
    <property type="entry name" value="RGS"/>
    <property type="match status" value="2"/>
</dbReference>
<dbReference type="PANTHER" id="PTHR46583">
    <property type="entry name" value="REGULATOR OF G-PROTEIN SIGNALING 22"/>
    <property type="match status" value="1"/>
</dbReference>
<reference evidence="2" key="2">
    <citation type="submission" date="2025-09" db="UniProtKB">
        <authorList>
            <consortium name="Ensembl"/>
        </authorList>
    </citation>
    <scope>IDENTIFICATION</scope>
</reference>
<dbReference type="Ensembl" id="ENSPKIT00000020230.1">
    <property type="protein sequence ID" value="ENSPKIP00000039230.1"/>
    <property type="gene ID" value="ENSPKIG00000016656.1"/>
</dbReference>
<evidence type="ECO:0000313" key="3">
    <source>
        <dbReference type="Proteomes" id="UP000261540"/>
    </source>
</evidence>
<dbReference type="InterPro" id="IPR042651">
    <property type="entry name" value="Rgs22"/>
</dbReference>
<name>A0A3B3T989_9TELE</name>
<accession>A0A3B3T989</accession>
<dbReference type="GO" id="GO:0005737">
    <property type="term" value="C:cytoplasm"/>
    <property type="evidence" value="ECO:0007669"/>
    <property type="project" value="TreeGrafter"/>
</dbReference>
<dbReference type="PANTHER" id="PTHR46583:SF1">
    <property type="entry name" value="REGULATOR OF G-PROTEIN SIGNALING 22"/>
    <property type="match status" value="1"/>
</dbReference>
<feature type="domain" description="RGS" evidence="1">
    <location>
        <begin position="382"/>
        <end position="488"/>
    </location>
</feature>
<keyword evidence="3" id="KW-1185">Reference proteome</keyword>
<dbReference type="GO" id="GO:0009966">
    <property type="term" value="P:regulation of signal transduction"/>
    <property type="evidence" value="ECO:0007669"/>
    <property type="project" value="InterPro"/>
</dbReference>
<sequence length="556" mass="64043">MFLCVSGGAHSQAGGDSTDDLLRALHCEPQAGFCFLCFCERSGNQLWQNAIHFWSDLQRYHSLFFLDGPDPFKLQRQAQFLYATYLCSKAQMNIGAGEDCRRLVYAGLTPPFEELFDQAEEHVLAVLQEPWRLLVAEEASAFKRVGLQKSTRYVDTPHYRKLQALHRKYQSRLKQVSPLVVAGSSADDCLVSIILDLKPVLKDPDLWEKVPEEFRRYRFGSILRHRLEIQHFQSFLEENSAITDLACWLDVEQFRKIPQKDKAQREDSCKAFRSKYLNRKYYFGPGSPASREEQEEVSRLCGGWGRILRGRLSAPALVEVQSQARRRIDRKWLPLFLATPQFARQHLKVCRKDTLPAAKHSALMALQLTDSAWMATSKEILVFRKALLNPVTCRQFQHFVSLKGDFLENGVLFWLEVQKYKELHHSHSDEATIQKKVDAIISCFIDSSIPPALQISIPAGQAQDILQRRTELGPYVFREAQMTVLGELFKLWPQFLAFRSSVEDAQVLPLLESYKEAQQWEMKRQRERKQAQVRGYRSNTAIGCISDLKGKKTVHK</sequence>
<dbReference type="GO" id="GO:0001965">
    <property type="term" value="F:G-protein alpha-subunit binding"/>
    <property type="evidence" value="ECO:0007669"/>
    <property type="project" value="InterPro"/>
</dbReference>
<dbReference type="InterPro" id="IPR036305">
    <property type="entry name" value="RGS_sf"/>
</dbReference>
<dbReference type="STRING" id="1676925.ENSPKIP00000039230"/>
<proteinExistence type="predicted"/>
<dbReference type="InterPro" id="IPR044926">
    <property type="entry name" value="RGS_subdomain_2"/>
</dbReference>
<dbReference type="InterPro" id="IPR048074">
    <property type="entry name" value="RGS22_RGS_fourth"/>
</dbReference>
<dbReference type="GO" id="GO:0005634">
    <property type="term" value="C:nucleus"/>
    <property type="evidence" value="ECO:0007669"/>
    <property type="project" value="TreeGrafter"/>
</dbReference>
<dbReference type="GeneTree" id="ENSGT00500000044936"/>
<feature type="domain" description="RGS" evidence="1">
    <location>
        <begin position="218"/>
        <end position="277"/>
    </location>
</feature>
<organism evidence="2 3">
    <name type="scientific">Paramormyrops kingsleyae</name>
    <dbReference type="NCBI Taxonomy" id="1676925"/>
    <lineage>
        <taxon>Eukaryota</taxon>
        <taxon>Metazoa</taxon>
        <taxon>Chordata</taxon>
        <taxon>Craniata</taxon>
        <taxon>Vertebrata</taxon>
        <taxon>Euteleostomi</taxon>
        <taxon>Actinopterygii</taxon>
        <taxon>Neopterygii</taxon>
        <taxon>Teleostei</taxon>
        <taxon>Osteoglossocephala</taxon>
        <taxon>Osteoglossomorpha</taxon>
        <taxon>Osteoglossiformes</taxon>
        <taxon>Mormyridae</taxon>
        <taxon>Paramormyrops</taxon>
    </lineage>
</organism>
<protein>
    <recommendedName>
        <fullName evidence="1">RGS domain-containing protein</fullName>
    </recommendedName>
</protein>
<dbReference type="SUPFAM" id="SSF48097">
    <property type="entry name" value="Regulator of G-protein signaling, RGS"/>
    <property type="match status" value="3"/>
</dbReference>
<dbReference type="Gene3D" id="1.10.167.10">
    <property type="entry name" value="Regulator of G-protein Signalling 4, domain 2"/>
    <property type="match status" value="3"/>
</dbReference>
<dbReference type="CDD" id="cd08725">
    <property type="entry name" value="RGS_RGS22_4"/>
    <property type="match status" value="1"/>
</dbReference>
<dbReference type="SMART" id="SM00315">
    <property type="entry name" value="RGS"/>
    <property type="match status" value="1"/>
</dbReference>
<evidence type="ECO:0000313" key="2">
    <source>
        <dbReference type="Ensembl" id="ENSPKIP00000039230.1"/>
    </source>
</evidence>
<evidence type="ECO:0000259" key="1">
    <source>
        <dbReference type="PROSITE" id="PS50132"/>
    </source>
</evidence>
<dbReference type="InterPro" id="IPR016137">
    <property type="entry name" value="RGS"/>
</dbReference>
<dbReference type="AlphaFoldDB" id="A0A3B3T989"/>